<organism evidence="2 3">
    <name type="scientific">Heliocybe sulcata</name>
    <dbReference type="NCBI Taxonomy" id="5364"/>
    <lineage>
        <taxon>Eukaryota</taxon>
        <taxon>Fungi</taxon>
        <taxon>Dikarya</taxon>
        <taxon>Basidiomycota</taxon>
        <taxon>Agaricomycotina</taxon>
        <taxon>Agaricomycetes</taxon>
        <taxon>Gloeophyllales</taxon>
        <taxon>Gloeophyllaceae</taxon>
        <taxon>Heliocybe</taxon>
    </lineage>
</organism>
<dbReference type="AlphaFoldDB" id="A0A5C3N0K6"/>
<dbReference type="EMBL" id="ML213513">
    <property type="protein sequence ID" value="TFK50693.1"/>
    <property type="molecule type" value="Genomic_DNA"/>
</dbReference>
<evidence type="ECO:0000313" key="2">
    <source>
        <dbReference type="EMBL" id="TFK50693.1"/>
    </source>
</evidence>
<gene>
    <name evidence="2" type="ORF">OE88DRAFT_286392</name>
</gene>
<dbReference type="Proteomes" id="UP000305948">
    <property type="component" value="Unassembled WGS sequence"/>
</dbReference>
<feature type="region of interest" description="Disordered" evidence="1">
    <location>
        <begin position="1"/>
        <end position="25"/>
    </location>
</feature>
<protein>
    <submittedName>
        <fullName evidence="2">Uncharacterized protein</fullName>
    </submittedName>
</protein>
<keyword evidence="3" id="KW-1185">Reference proteome</keyword>
<name>A0A5C3N0K6_9AGAM</name>
<feature type="compositionally biased region" description="Basic residues" evidence="1">
    <location>
        <begin position="8"/>
        <end position="19"/>
    </location>
</feature>
<evidence type="ECO:0000313" key="3">
    <source>
        <dbReference type="Proteomes" id="UP000305948"/>
    </source>
</evidence>
<sequence>MILASSGRAHKTRSWRRSRGSSFRPVGAVSGELEEASRLTLCSISGTISGTVQDTSGTWEWRREVAPATCKGHRTI</sequence>
<accession>A0A5C3N0K6</accession>
<evidence type="ECO:0000256" key="1">
    <source>
        <dbReference type="SAM" id="MobiDB-lite"/>
    </source>
</evidence>
<proteinExistence type="predicted"/>
<reference evidence="2 3" key="1">
    <citation type="journal article" date="2019" name="Nat. Ecol. Evol.">
        <title>Megaphylogeny resolves global patterns of mushroom evolution.</title>
        <authorList>
            <person name="Varga T."/>
            <person name="Krizsan K."/>
            <person name="Foldi C."/>
            <person name="Dima B."/>
            <person name="Sanchez-Garcia M."/>
            <person name="Sanchez-Ramirez S."/>
            <person name="Szollosi G.J."/>
            <person name="Szarkandi J.G."/>
            <person name="Papp V."/>
            <person name="Albert L."/>
            <person name="Andreopoulos W."/>
            <person name="Angelini C."/>
            <person name="Antonin V."/>
            <person name="Barry K.W."/>
            <person name="Bougher N.L."/>
            <person name="Buchanan P."/>
            <person name="Buyck B."/>
            <person name="Bense V."/>
            <person name="Catcheside P."/>
            <person name="Chovatia M."/>
            <person name="Cooper J."/>
            <person name="Damon W."/>
            <person name="Desjardin D."/>
            <person name="Finy P."/>
            <person name="Geml J."/>
            <person name="Haridas S."/>
            <person name="Hughes K."/>
            <person name="Justo A."/>
            <person name="Karasinski D."/>
            <person name="Kautmanova I."/>
            <person name="Kiss B."/>
            <person name="Kocsube S."/>
            <person name="Kotiranta H."/>
            <person name="LaButti K.M."/>
            <person name="Lechner B.E."/>
            <person name="Liimatainen K."/>
            <person name="Lipzen A."/>
            <person name="Lukacs Z."/>
            <person name="Mihaltcheva S."/>
            <person name="Morgado L.N."/>
            <person name="Niskanen T."/>
            <person name="Noordeloos M.E."/>
            <person name="Ohm R.A."/>
            <person name="Ortiz-Santana B."/>
            <person name="Ovrebo C."/>
            <person name="Racz N."/>
            <person name="Riley R."/>
            <person name="Savchenko A."/>
            <person name="Shiryaev A."/>
            <person name="Soop K."/>
            <person name="Spirin V."/>
            <person name="Szebenyi C."/>
            <person name="Tomsovsky M."/>
            <person name="Tulloss R.E."/>
            <person name="Uehling J."/>
            <person name="Grigoriev I.V."/>
            <person name="Vagvolgyi C."/>
            <person name="Papp T."/>
            <person name="Martin F.M."/>
            <person name="Miettinen O."/>
            <person name="Hibbett D.S."/>
            <person name="Nagy L.G."/>
        </authorList>
    </citation>
    <scope>NUCLEOTIDE SEQUENCE [LARGE SCALE GENOMIC DNA]</scope>
    <source>
        <strain evidence="2 3">OMC1185</strain>
    </source>
</reference>